<dbReference type="CDD" id="cd06174">
    <property type="entry name" value="MFS"/>
    <property type="match status" value="1"/>
</dbReference>
<comment type="caution">
    <text evidence="2">The sequence shown here is derived from an EMBL/GenBank/DDBJ whole genome shotgun (WGS) entry which is preliminary data.</text>
</comment>
<dbReference type="RefSeq" id="WP_008336507.1">
    <property type="nucleotide sequence ID" value="NZ_AFRZ01000001.1"/>
</dbReference>
<dbReference type="OrthoDB" id="4463721at2"/>
<dbReference type="EMBL" id="AFRZ01000001">
    <property type="protein sequence ID" value="EHP30000.1"/>
    <property type="molecule type" value="Genomic_DNA"/>
</dbReference>
<evidence type="ECO:0000313" key="3">
    <source>
        <dbReference type="Proteomes" id="UP000006431"/>
    </source>
</evidence>
<reference evidence="2 3" key="1">
    <citation type="journal article" date="2012" name="Proc. Natl. Acad. Sci. U.S.A.">
        <title>Genome and physiology of a model Epsilonproteobacterium responsible for sulfide detoxification in marine oxygen depletion zones.</title>
        <authorList>
            <person name="Grote J."/>
            <person name="Schott T."/>
            <person name="Bruckner C.G."/>
            <person name="Glockner F.O."/>
            <person name="Jost G."/>
            <person name="Teeling H."/>
            <person name="Labrenz M."/>
            <person name="Jurgens K."/>
        </authorList>
    </citation>
    <scope>NUCLEOTIDE SEQUENCE [LARGE SCALE GENOMIC DNA]</scope>
    <source>
        <strain evidence="2 3">GD1</strain>
    </source>
</reference>
<organism evidence="2 3">
    <name type="scientific">Sulfurimonas gotlandica (strain DSM 19862 / JCM 16533 / GD1)</name>
    <dbReference type="NCBI Taxonomy" id="929558"/>
    <lineage>
        <taxon>Bacteria</taxon>
        <taxon>Pseudomonadati</taxon>
        <taxon>Campylobacterota</taxon>
        <taxon>Epsilonproteobacteria</taxon>
        <taxon>Campylobacterales</taxon>
        <taxon>Sulfurimonadaceae</taxon>
        <taxon>Sulfurimonas</taxon>
    </lineage>
</organism>
<gene>
    <name evidence="2" type="ORF">SMGD1_1476</name>
</gene>
<dbReference type="InterPro" id="IPR036259">
    <property type="entry name" value="MFS_trans_sf"/>
</dbReference>
<dbReference type="STRING" id="929558.SMGD1_1476"/>
<feature type="transmembrane region" description="Helical" evidence="1">
    <location>
        <begin position="174"/>
        <end position="192"/>
    </location>
</feature>
<feature type="transmembrane region" description="Helical" evidence="1">
    <location>
        <begin position="146"/>
        <end position="168"/>
    </location>
</feature>
<keyword evidence="1" id="KW-0812">Transmembrane</keyword>
<accession>B6BHK2</accession>
<accession>H1FT81</accession>
<dbReference type="HOGENOM" id="CLU_011019_0_0_7"/>
<dbReference type="InterPro" id="IPR011989">
    <property type="entry name" value="ARM-like"/>
</dbReference>
<dbReference type="SUPFAM" id="SSF48371">
    <property type="entry name" value="ARM repeat"/>
    <property type="match status" value="1"/>
</dbReference>
<feature type="transmembrane region" description="Helical" evidence="1">
    <location>
        <begin position="83"/>
        <end position="102"/>
    </location>
</feature>
<dbReference type="Proteomes" id="UP000006431">
    <property type="component" value="Unassembled WGS sequence"/>
</dbReference>
<keyword evidence="1" id="KW-1133">Transmembrane helix</keyword>
<dbReference type="AlphaFoldDB" id="B6BHK2"/>
<evidence type="ECO:0000256" key="1">
    <source>
        <dbReference type="SAM" id="Phobius"/>
    </source>
</evidence>
<feature type="transmembrane region" description="Helical" evidence="1">
    <location>
        <begin position="20"/>
        <end position="40"/>
    </location>
</feature>
<dbReference type="InterPro" id="IPR016024">
    <property type="entry name" value="ARM-type_fold"/>
</dbReference>
<keyword evidence="1" id="KW-0472">Membrane</keyword>
<feature type="transmembrane region" description="Helical" evidence="1">
    <location>
        <begin position="227"/>
        <end position="251"/>
    </location>
</feature>
<dbReference type="SUPFAM" id="SSF103473">
    <property type="entry name" value="MFS general substrate transporter"/>
    <property type="match status" value="1"/>
</dbReference>
<feature type="transmembrane region" description="Helical" evidence="1">
    <location>
        <begin position="290"/>
        <end position="308"/>
    </location>
</feature>
<feature type="transmembrane region" description="Helical" evidence="1">
    <location>
        <begin position="52"/>
        <end position="71"/>
    </location>
</feature>
<dbReference type="Gene3D" id="1.25.10.10">
    <property type="entry name" value="Leucine-rich Repeat Variant"/>
    <property type="match status" value="1"/>
</dbReference>
<dbReference type="eggNOG" id="COG1413">
    <property type="taxonomic scope" value="Bacteria"/>
</dbReference>
<keyword evidence="3" id="KW-1185">Reference proteome</keyword>
<sequence length="905" mass="104029">MNKLFYVFKSIEKDEVQPLLLLFLHSFLNGLSLTFFETTANTLFLMKYDTSQLPYVYIITAIVSVIAGFYYSKLENKLSIQKLLKITLLFVLSIFIIFLVLIKFSDSKLAFMGIMVFKDMMWMFVGLEFGILSSFLFNIRQGKRLFGLLMSGEIFAGIIGGFSIGILLDYIETINLLFISSITLMASFLLLLKILNKFSSKFNIEKPLYEESKENDISYSTLLKNRYFILFFTISVLAFFIFYFIDYVFYFKVEEKFTNEKELASFFGMFFALLNIVNLFSSLFISGAMLSRFGVAFGLLAIPILALVGTSSLVITAMLSLGVGFVVLLVLKLLNEVLDITILNPSFKLLNQAIASHQRTKVLAFRETIIEPISMGVAGVFLLVLAKFGDLSIVYYLIIFMAVIWLILGKRLKEEYVKSLEKLLMKREVFSDDLLLSELDENFILNGLESENDVEILYCLNALVTMNYEQINEILSKLSTHKSDVIRLRVIEYIGQKELKDFVTVLEDRIEIENNPAIINKLLRTYCQLATYKSIERVSKFIDNNNVIIKEGAIVGMLEHTGVDGILIAGSALNNLFESDKKEDRIIALNILKQMKVPSFYKAIEESLQSTELDIKTISITVVGNLKIEKFLPNLFKTLGTDEYRNESIKALIKFGDSILKLLIEYFNASENLNTKFGLIKVISSYKTEQSNEFLLEKINEPLLHDIILEKLFETNFISSNQKLIKFLLTNNVREILENLIILDVFDKINYPNSYQVLEELSTKKISNLFLIMAYAYPKEILLQCKYNYNSQSKDRKAYAVEMLDNIVSTEIKKIVLPMLDDLSLSKKILSYPSEFVEKMIEDTDFFKNTLEDDMSYPILKISILYEMGKNRCSDYFHLIQNLSQDKNITIQETALWTLSQLKQR</sequence>
<feature type="transmembrane region" description="Helical" evidence="1">
    <location>
        <begin position="263"/>
        <end position="283"/>
    </location>
</feature>
<proteinExistence type="predicted"/>
<feature type="transmembrane region" description="Helical" evidence="1">
    <location>
        <begin position="392"/>
        <end position="408"/>
    </location>
</feature>
<protein>
    <submittedName>
        <fullName evidence="2">Transporter, Major Facilitator superfamily</fullName>
    </submittedName>
</protein>
<dbReference type="Gene3D" id="1.20.1250.20">
    <property type="entry name" value="MFS general substrate transporter like domains"/>
    <property type="match status" value="1"/>
</dbReference>
<feature type="transmembrane region" description="Helical" evidence="1">
    <location>
        <begin position="369"/>
        <end position="386"/>
    </location>
</feature>
<dbReference type="PATRIC" id="fig|929558.5.peg.1467"/>
<feature type="transmembrane region" description="Helical" evidence="1">
    <location>
        <begin position="122"/>
        <end position="139"/>
    </location>
</feature>
<evidence type="ECO:0000313" key="2">
    <source>
        <dbReference type="EMBL" id="EHP30000.1"/>
    </source>
</evidence>
<name>B6BHK2_SULGG</name>